<dbReference type="GO" id="GO:0008270">
    <property type="term" value="F:zinc ion binding"/>
    <property type="evidence" value="ECO:0007669"/>
    <property type="project" value="InterPro"/>
</dbReference>
<reference evidence="3" key="1">
    <citation type="journal article" date="2021" name="PeerJ">
        <title>Extensive microbial diversity within the chicken gut microbiome revealed by metagenomics and culture.</title>
        <authorList>
            <person name="Gilroy R."/>
            <person name="Ravi A."/>
            <person name="Getino M."/>
            <person name="Pursley I."/>
            <person name="Horton D.L."/>
            <person name="Alikhan N.F."/>
            <person name="Baker D."/>
            <person name="Gharbi K."/>
            <person name="Hall N."/>
            <person name="Watson M."/>
            <person name="Adriaenssens E.M."/>
            <person name="Foster-Nyarko E."/>
            <person name="Jarju S."/>
            <person name="Secka A."/>
            <person name="Antonio M."/>
            <person name="Oren A."/>
            <person name="Chaudhuri R.R."/>
            <person name="La Ragione R."/>
            <person name="Hildebrand F."/>
            <person name="Pallen M.J."/>
        </authorList>
    </citation>
    <scope>NUCLEOTIDE SEQUENCE</scope>
    <source>
        <strain evidence="3">316</strain>
    </source>
</reference>
<feature type="domain" description="HNH" evidence="2">
    <location>
        <begin position="50"/>
        <end position="97"/>
    </location>
</feature>
<gene>
    <name evidence="3" type="ORF">K8W01_14850</name>
</gene>
<dbReference type="CDD" id="cd00085">
    <property type="entry name" value="HNHc"/>
    <property type="match status" value="1"/>
</dbReference>
<comment type="caution">
    <text evidence="3">The sequence shown here is derived from an EMBL/GenBank/DDBJ whole genome shotgun (WGS) entry which is preliminary data.</text>
</comment>
<name>A0A921E5I6_9HYPH</name>
<dbReference type="Gene3D" id="1.10.30.50">
    <property type="match status" value="1"/>
</dbReference>
<keyword evidence="3" id="KW-0378">Hydrolase</keyword>
<reference evidence="3" key="2">
    <citation type="submission" date="2021-09" db="EMBL/GenBank/DDBJ databases">
        <authorList>
            <person name="Gilroy R."/>
        </authorList>
    </citation>
    <scope>NUCLEOTIDE SEQUENCE</scope>
    <source>
        <strain evidence="3">316</strain>
    </source>
</reference>
<feature type="compositionally biased region" description="Basic residues" evidence="1">
    <location>
        <begin position="92"/>
        <end position="107"/>
    </location>
</feature>
<dbReference type="InterPro" id="IPR002711">
    <property type="entry name" value="HNH"/>
</dbReference>
<feature type="region of interest" description="Disordered" evidence="1">
    <location>
        <begin position="73"/>
        <end position="107"/>
    </location>
</feature>
<evidence type="ECO:0000313" key="4">
    <source>
        <dbReference type="Proteomes" id="UP000742631"/>
    </source>
</evidence>
<keyword evidence="3" id="KW-0255">Endonuclease</keyword>
<dbReference type="GO" id="GO:0003676">
    <property type="term" value="F:nucleic acid binding"/>
    <property type="evidence" value="ECO:0007669"/>
    <property type="project" value="InterPro"/>
</dbReference>
<dbReference type="GO" id="GO:0004519">
    <property type="term" value="F:endonuclease activity"/>
    <property type="evidence" value="ECO:0007669"/>
    <property type="project" value="UniProtKB-KW"/>
</dbReference>
<evidence type="ECO:0000313" key="3">
    <source>
        <dbReference type="EMBL" id="HJE24932.1"/>
    </source>
</evidence>
<dbReference type="Pfam" id="PF01844">
    <property type="entry name" value="HNH"/>
    <property type="match status" value="1"/>
</dbReference>
<keyword evidence="3" id="KW-0540">Nuclease</keyword>
<evidence type="ECO:0000259" key="2">
    <source>
        <dbReference type="Pfam" id="PF01844"/>
    </source>
</evidence>
<proteinExistence type="predicted"/>
<organism evidence="3 4">
    <name type="scientific">Methylorubrum populi</name>
    <dbReference type="NCBI Taxonomy" id="223967"/>
    <lineage>
        <taxon>Bacteria</taxon>
        <taxon>Pseudomonadati</taxon>
        <taxon>Pseudomonadota</taxon>
        <taxon>Alphaproteobacteria</taxon>
        <taxon>Hyphomicrobiales</taxon>
        <taxon>Methylobacteriaceae</taxon>
        <taxon>Methylorubrum</taxon>
    </lineage>
</organism>
<protein>
    <submittedName>
        <fullName evidence="3">HNH endonuclease</fullName>
    </submittedName>
</protein>
<dbReference type="AlphaFoldDB" id="A0A921E5I6"/>
<dbReference type="Proteomes" id="UP000742631">
    <property type="component" value="Unassembled WGS sequence"/>
</dbReference>
<evidence type="ECO:0000256" key="1">
    <source>
        <dbReference type="SAM" id="MobiDB-lite"/>
    </source>
</evidence>
<accession>A0A921E5I6</accession>
<dbReference type="InterPro" id="IPR003615">
    <property type="entry name" value="HNH_nuc"/>
</dbReference>
<dbReference type="EMBL" id="DYYG01000043">
    <property type="protein sequence ID" value="HJE24932.1"/>
    <property type="molecule type" value="Genomic_DNA"/>
</dbReference>
<sequence length="107" mass="11678">MTRLATLSPRLGTLDARTARPAPKQADAELLTPEHRAWAYEVKKRAGWKCEDCGVRGGNGGVRLYADHIKERRDGGAPLDPANGRSRCPSCHGRKTAQARAARMRGT</sequence>